<reference evidence="2" key="1">
    <citation type="journal article" date="2019" name="Int. J. Syst. Evol. Microbiol.">
        <title>The Global Catalogue of Microorganisms (GCM) 10K type strain sequencing project: providing services to taxonomists for standard genome sequencing and annotation.</title>
        <authorList>
            <consortium name="The Broad Institute Genomics Platform"/>
            <consortium name="The Broad Institute Genome Sequencing Center for Infectious Disease"/>
            <person name="Wu L."/>
            <person name="Ma J."/>
        </authorList>
    </citation>
    <scope>NUCLEOTIDE SEQUENCE [LARGE SCALE GENOMIC DNA]</scope>
    <source>
        <strain evidence="2">JCM 18325</strain>
    </source>
</reference>
<evidence type="ECO:0000313" key="1">
    <source>
        <dbReference type="EMBL" id="GAA4810088.1"/>
    </source>
</evidence>
<dbReference type="InterPro" id="IPR012349">
    <property type="entry name" value="Split_barrel_FMN-bd"/>
</dbReference>
<name>A0ABP9CFK8_9FLAO</name>
<dbReference type="RefSeq" id="WP_345276466.1">
    <property type="nucleotide sequence ID" value="NZ_BAABJW010000002.1"/>
</dbReference>
<keyword evidence="2" id="KW-1185">Reference proteome</keyword>
<comment type="caution">
    <text evidence="1">The sequence shown here is derived from an EMBL/GenBank/DDBJ whole genome shotgun (WGS) entry which is preliminary data.</text>
</comment>
<dbReference type="InterPro" id="IPR024747">
    <property type="entry name" value="Pyridox_Oxase-rel"/>
</dbReference>
<evidence type="ECO:0008006" key="3">
    <source>
        <dbReference type="Google" id="ProtNLM"/>
    </source>
</evidence>
<proteinExistence type="predicted"/>
<dbReference type="Gene3D" id="2.30.110.10">
    <property type="entry name" value="Electron Transport, Fmn-binding Protein, Chain A"/>
    <property type="match status" value="1"/>
</dbReference>
<gene>
    <name evidence="1" type="ORF">GCM10023330_16390</name>
</gene>
<dbReference type="Proteomes" id="UP001501433">
    <property type="component" value="Unassembled WGS sequence"/>
</dbReference>
<dbReference type="SUPFAM" id="SSF50475">
    <property type="entry name" value="FMN-binding split barrel"/>
    <property type="match status" value="1"/>
</dbReference>
<organism evidence="1 2">
    <name type="scientific">Litoribaculum gwangyangense</name>
    <dbReference type="NCBI Taxonomy" id="1130722"/>
    <lineage>
        <taxon>Bacteria</taxon>
        <taxon>Pseudomonadati</taxon>
        <taxon>Bacteroidota</taxon>
        <taxon>Flavobacteriia</taxon>
        <taxon>Flavobacteriales</taxon>
        <taxon>Flavobacteriaceae</taxon>
        <taxon>Litoribaculum</taxon>
    </lineage>
</organism>
<accession>A0ABP9CFK8</accession>
<dbReference type="Pfam" id="PF12900">
    <property type="entry name" value="Pyridox_ox_2"/>
    <property type="match status" value="1"/>
</dbReference>
<sequence length="169" mass="19468">MITNIKKEDCLKILNNNYIGHLAYVYKNSPFVIPITYYYDKKNLTVIGYTGEGHKTKALRANNAVALEIAEIQSVDEWKSILIQGTFEELEGSDAKYELHKFSLGVKKLIKENENKELQFIPEFSGKTHFEALPIVYHINIQEITGKQRKSKSNVNYLIPKKEKKFGIL</sequence>
<protein>
    <recommendedName>
        <fullName evidence="3">Flavin mononucleotide-binding protein</fullName>
    </recommendedName>
</protein>
<evidence type="ECO:0000313" key="2">
    <source>
        <dbReference type="Proteomes" id="UP001501433"/>
    </source>
</evidence>
<dbReference type="EMBL" id="BAABJW010000002">
    <property type="protein sequence ID" value="GAA4810088.1"/>
    <property type="molecule type" value="Genomic_DNA"/>
</dbReference>